<reference evidence="1 2" key="1">
    <citation type="journal article" date="2018" name="Nat. Ecol. Evol.">
        <title>Pezizomycetes genomes reveal the molecular basis of ectomycorrhizal truffle lifestyle.</title>
        <authorList>
            <person name="Murat C."/>
            <person name="Payen T."/>
            <person name="Noel B."/>
            <person name="Kuo A."/>
            <person name="Morin E."/>
            <person name="Chen J."/>
            <person name="Kohler A."/>
            <person name="Krizsan K."/>
            <person name="Balestrini R."/>
            <person name="Da Silva C."/>
            <person name="Montanini B."/>
            <person name="Hainaut M."/>
            <person name="Levati E."/>
            <person name="Barry K.W."/>
            <person name="Belfiori B."/>
            <person name="Cichocki N."/>
            <person name="Clum A."/>
            <person name="Dockter R.B."/>
            <person name="Fauchery L."/>
            <person name="Guy J."/>
            <person name="Iotti M."/>
            <person name="Le Tacon F."/>
            <person name="Lindquist E.A."/>
            <person name="Lipzen A."/>
            <person name="Malagnac F."/>
            <person name="Mello A."/>
            <person name="Molinier V."/>
            <person name="Miyauchi S."/>
            <person name="Poulain J."/>
            <person name="Riccioni C."/>
            <person name="Rubini A."/>
            <person name="Sitrit Y."/>
            <person name="Splivallo R."/>
            <person name="Traeger S."/>
            <person name="Wang M."/>
            <person name="Zifcakova L."/>
            <person name="Wipf D."/>
            <person name="Zambonelli A."/>
            <person name="Paolocci F."/>
            <person name="Nowrousian M."/>
            <person name="Ottonello S."/>
            <person name="Baldrian P."/>
            <person name="Spatafora J.W."/>
            <person name="Henrissat B."/>
            <person name="Nagy L.G."/>
            <person name="Aury J.M."/>
            <person name="Wincker P."/>
            <person name="Grigoriev I.V."/>
            <person name="Bonfante P."/>
            <person name="Martin F.M."/>
        </authorList>
    </citation>
    <scope>NUCLEOTIDE SEQUENCE [LARGE SCALE GENOMIC DNA]</scope>
    <source>
        <strain evidence="1 2">RN42</strain>
    </source>
</reference>
<gene>
    <name evidence="1" type="ORF">BJ508DRAFT_303906</name>
</gene>
<keyword evidence="2" id="KW-1185">Reference proteome</keyword>
<accession>A0A3N4IF78</accession>
<dbReference type="EMBL" id="ML119659">
    <property type="protein sequence ID" value="RPA84449.1"/>
    <property type="molecule type" value="Genomic_DNA"/>
</dbReference>
<evidence type="ECO:0000313" key="1">
    <source>
        <dbReference type="EMBL" id="RPA84449.1"/>
    </source>
</evidence>
<organism evidence="1 2">
    <name type="scientific">Ascobolus immersus RN42</name>
    <dbReference type="NCBI Taxonomy" id="1160509"/>
    <lineage>
        <taxon>Eukaryota</taxon>
        <taxon>Fungi</taxon>
        <taxon>Dikarya</taxon>
        <taxon>Ascomycota</taxon>
        <taxon>Pezizomycotina</taxon>
        <taxon>Pezizomycetes</taxon>
        <taxon>Pezizales</taxon>
        <taxon>Ascobolaceae</taxon>
        <taxon>Ascobolus</taxon>
    </lineage>
</organism>
<evidence type="ECO:0008006" key="3">
    <source>
        <dbReference type="Google" id="ProtNLM"/>
    </source>
</evidence>
<dbReference type="AlphaFoldDB" id="A0A3N4IF78"/>
<evidence type="ECO:0000313" key="2">
    <source>
        <dbReference type="Proteomes" id="UP000275078"/>
    </source>
</evidence>
<dbReference type="Proteomes" id="UP000275078">
    <property type="component" value="Unassembled WGS sequence"/>
</dbReference>
<sequence>MLEQQLPLYNQAGSLSALTFSSPPPSSPLLRLPVELRLIIYRSCSAFTLLQLSQSHPTLRTELNSIPDILTTSYGYTPAPLHQLSFRNIEKVASPLEAILFYHQREWTRASSSEESEAYYYNGDSPGHRRSIGVVVCRGCYYASIDVLEGRGTFYEDVKVWEGVWGGLSRFERSWERMSVPCGCASGIKRRVVWVG</sequence>
<proteinExistence type="predicted"/>
<protein>
    <recommendedName>
        <fullName evidence="3">F-box domain-containing protein</fullName>
    </recommendedName>
</protein>
<name>A0A3N4IF78_ASCIM</name>